<name>A0ABU7A784_9TELE</name>
<comment type="caution">
    <text evidence="1">The sequence shown here is derived from an EMBL/GenBank/DDBJ whole genome shotgun (WGS) entry which is preliminary data.</text>
</comment>
<accession>A0ABU7A784</accession>
<gene>
    <name evidence="1" type="ORF">ATANTOWER_016174</name>
</gene>
<evidence type="ECO:0000313" key="1">
    <source>
        <dbReference type="EMBL" id="MED6233750.1"/>
    </source>
</evidence>
<evidence type="ECO:0000313" key="2">
    <source>
        <dbReference type="Proteomes" id="UP001345963"/>
    </source>
</evidence>
<organism evidence="1 2">
    <name type="scientific">Ataeniobius toweri</name>
    <dbReference type="NCBI Taxonomy" id="208326"/>
    <lineage>
        <taxon>Eukaryota</taxon>
        <taxon>Metazoa</taxon>
        <taxon>Chordata</taxon>
        <taxon>Craniata</taxon>
        <taxon>Vertebrata</taxon>
        <taxon>Euteleostomi</taxon>
        <taxon>Actinopterygii</taxon>
        <taxon>Neopterygii</taxon>
        <taxon>Teleostei</taxon>
        <taxon>Neoteleostei</taxon>
        <taxon>Acanthomorphata</taxon>
        <taxon>Ovalentaria</taxon>
        <taxon>Atherinomorphae</taxon>
        <taxon>Cyprinodontiformes</taxon>
        <taxon>Goodeidae</taxon>
        <taxon>Ataeniobius</taxon>
    </lineage>
</organism>
<protein>
    <submittedName>
        <fullName evidence="1">Uncharacterized protein</fullName>
    </submittedName>
</protein>
<proteinExistence type="predicted"/>
<dbReference type="Proteomes" id="UP001345963">
    <property type="component" value="Unassembled WGS sequence"/>
</dbReference>
<keyword evidence="2" id="KW-1185">Reference proteome</keyword>
<dbReference type="EMBL" id="JAHUTI010003351">
    <property type="protein sequence ID" value="MED6233750.1"/>
    <property type="molecule type" value="Genomic_DNA"/>
</dbReference>
<reference evidence="1 2" key="1">
    <citation type="submission" date="2021-07" db="EMBL/GenBank/DDBJ databases">
        <authorList>
            <person name="Palmer J.M."/>
        </authorList>
    </citation>
    <scope>NUCLEOTIDE SEQUENCE [LARGE SCALE GENOMIC DNA]</scope>
    <source>
        <strain evidence="1 2">AT_MEX2019</strain>
        <tissue evidence="1">Muscle</tissue>
    </source>
</reference>
<sequence>MILVWESEFFCMCEIFPEQRISAGGCACLKQTHLSVVTSSNCSGFRELLADQTSPDDQFLVEAFLLVLRAIPCPFSRPFHDRPLSKINSRLSTEAPLQASQVSICSFHHQNPSTLSAYSRTTLHNLKYRSVPSSCKGLPHRNMAPAHAVH</sequence>